<feature type="transmembrane region" description="Helical" evidence="6">
    <location>
        <begin position="6"/>
        <end position="24"/>
    </location>
</feature>
<comment type="subcellular location">
    <subcellularLocation>
        <location evidence="1">Cell membrane</location>
        <topology evidence="1">Multi-pass membrane protein</topology>
    </subcellularLocation>
</comment>
<accession>A0ABY1JD71</accession>
<reference evidence="7 8" key="1">
    <citation type="submission" date="2016-11" db="EMBL/GenBank/DDBJ databases">
        <authorList>
            <person name="Varghese N."/>
            <person name="Submissions S."/>
        </authorList>
    </citation>
    <scope>NUCLEOTIDE SEQUENCE [LARGE SCALE GENOMIC DNA]</scope>
    <source>
        <strain evidence="7 8">DSM 20664</strain>
    </source>
</reference>
<evidence type="ECO:0000256" key="6">
    <source>
        <dbReference type="SAM" id="Phobius"/>
    </source>
</evidence>
<dbReference type="PANTHER" id="PTHR10010">
    <property type="entry name" value="SOLUTE CARRIER FAMILY 34 SODIUM PHOSPHATE , MEMBER 2-RELATED"/>
    <property type="match status" value="1"/>
</dbReference>
<dbReference type="PANTHER" id="PTHR10010:SF46">
    <property type="entry name" value="SODIUM-DEPENDENT PHOSPHATE TRANSPORT PROTEIN 2B"/>
    <property type="match status" value="1"/>
</dbReference>
<evidence type="ECO:0000256" key="5">
    <source>
        <dbReference type="ARBA" id="ARBA00023136"/>
    </source>
</evidence>
<dbReference type="EMBL" id="FSQZ01000001">
    <property type="protein sequence ID" value="SIN67549.1"/>
    <property type="molecule type" value="Genomic_DNA"/>
</dbReference>
<evidence type="ECO:0000256" key="3">
    <source>
        <dbReference type="ARBA" id="ARBA00022692"/>
    </source>
</evidence>
<keyword evidence="2" id="KW-1003">Cell membrane</keyword>
<evidence type="ECO:0000313" key="8">
    <source>
        <dbReference type="Proteomes" id="UP000185093"/>
    </source>
</evidence>
<evidence type="ECO:0000313" key="7">
    <source>
        <dbReference type="EMBL" id="SIN67549.1"/>
    </source>
</evidence>
<proteinExistence type="predicted"/>
<evidence type="ECO:0000256" key="1">
    <source>
        <dbReference type="ARBA" id="ARBA00004651"/>
    </source>
</evidence>
<keyword evidence="4 6" id="KW-1133">Transmembrane helix</keyword>
<evidence type="ECO:0000256" key="4">
    <source>
        <dbReference type="ARBA" id="ARBA00022989"/>
    </source>
</evidence>
<keyword evidence="5 6" id="KW-0472">Membrane</keyword>
<dbReference type="InterPro" id="IPR003841">
    <property type="entry name" value="Na/Pi_transpt"/>
</dbReference>
<feature type="transmembrane region" description="Helical" evidence="6">
    <location>
        <begin position="167"/>
        <end position="186"/>
    </location>
</feature>
<feature type="transmembrane region" description="Helical" evidence="6">
    <location>
        <begin position="193"/>
        <end position="210"/>
    </location>
</feature>
<sequence>MLVVPFYGLLLLLGGVGLFLYALGTCPDNIKRYLGKGGKAFLFGLGAKKSTSLLFGLFLSIMMQSSAAASSFVVGLVEVGLLASERALLVIMGASVGTGLVVYFLSLDVILFSPLVFAVIVFWGRFARGHLREYLKICEGIAMVFFGMALIKFGSYPLVNSDFVKNLLYILTGSSVLMAITAYVITSIVQSSTATLAIAIGMASSGLLPFNSILPLILGAYVGSSTSALLAALGKKRRSQGLAWSAFLYRALGIIPMIPLGLLYLRLCRNLPVTIDDHIAILQILLVSVNMIVFLPFSLELSRMGERLASLSGRESIEPLYLDWSFVDMTPIAVSLLSKEIVRTSNFLEEFLYGLFYGEVKSDRLHLLRTSLPDLVNACVFYRSAITLRSNEDPFLARELITTSYSLNALNNMVTLAVERLFPLMEDGANRDHFPALDEWDIVVSLFLNILKSSLGAYALDDTYFANRAFKLYGQLSDMLGKIRNKLMLSHYAIKNGTDILNLLTLLDAFSKESLEFARSARRHNAEGFVALEGGDQD</sequence>
<dbReference type="Proteomes" id="UP000185093">
    <property type="component" value="Unassembled WGS sequence"/>
</dbReference>
<organism evidence="7 8">
    <name type="scientific">Acetomicrobium flavidum</name>
    <dbReference type="NCBI Taxonomy" id="49896"/>
    <lineage>
        <taxon>Bacteria</taxon>
        <taxon>Thermotogati</taxon>
        <taxon>Synergistota</taxon>
        <taxon>Synergistia</taxon>
        <taxon>Synergistales</taxon>
        <taxon>Acetomicrobiaceae</taxon>
        <taxon>Acetomicrobium</taxon>
    </lineage>
</organism>
<feature type="transmembrane region" description="Helical" evidence="6">
    <location>
        <begin position="89"/>
        <end position="122"/>
    </location>
</feature>
<protein>
    <submittedName>
        <fullName evidence="7">Phosphate:Na+ symporter</fullName>
    </submittedName>
</protein>
<keyword evidence="8" id="KW-1185">Reference proteome</keyword>
<gene>
    <name evidence="7" type="ORF">SAMN05444368_1072</name>
</gene>
<dbReference type="Pfam" id="PF02690">
    <property type="entry name" value="Na_Pi_cotrans"/>
    <property type="match status" value="2"/>
</dbReference>
<feature type="transmembrane region" description="Helical" evidence="6">
    <location>
        <begin position="246"/>
        <end position="267"/>
    </location>
</feature>
<name>A0ABY1JD71_9BACT</name>
<feature type="transmembrane region" description="Helical" evidence="6">
    <location>
        <begin position="134"/>
        <end position="155"/>
    </location>
</feature>
<feature type="transmembrane region" description="Helical" evidence="6">
    <location>
        <begin position="279"/>
        <end position="299"/>
    </location>
</feature>
<dbReference type="NCBIfam" id="NF037997">
    <property type="entry name" value="Na_Pi_symport"/>
    <property type="match status" value="1"/>
</dbReference>
<keyword evidence="3 6" id="KW-0812">Transmembrane</keyword>
<evidence type="ECO:0000256" key="2">
    <source>
        <dbReference type="ARBA" id="ARBA00022475"/>
    </source>
</evidence>
<comment type="caution">
    <text evidence="7">The sequence shown here is derived from an EMBL/GenBank/DDBJ whole genome shotgun (WGS) entry which is preliminary data.</text>
</comment>